<reference evidence="2" key="1">
    <citation type="submission" date="2020-07" db="EMBL/GenBank/DDBJ databases">
        <title>Genome sequence and genetic diversity analysis of an under-domesticated orphan crop, white fonio (Digitaria exilis).</title>
        <authorList>
            <person name="Bennetzen J.L."/>
            <person name="Chen S."/>
            <person name="Ma X."/>
            <person name="Wang X."/>
            <person name="Yssel A.E.J."/>
            <person name="Chaluvadi S.R."/>
            <person name="Johnson M."/>
            <person name="Gangashetty P."/>
            <person name="Hamidou F."/>
            <person name="Sanogo M.D."/>
            <person name="Zwaenepoel A."/>
            <person name="Wallace J."/>
            <person name="Van De Peer Y."/>
            <person name="Van Deynze A."/>
        </authorList>
    </citation>
    <scope>NUCLEOTIDE SEQUENCE</scope>
    <source>
        <tissue evidence="2">Leaves</tissue>
    </source>
</reference>
<gene>
    <name evidence="2" type="ORF">HU200_008067</name>
</gene>
<comment type="caution">
    <text evidence="2">The sequence shown here is derived from an EMBL/GenBank/DDBJ whole genome shotgun (WGS) entry which is preliminary data.</text>
</comment>
<evidence type="ECO:0000256" key="1">
    <source>
        <dbReference type="SAM" id="MobiDB-lite"/>
    </source>
</evidence>
<dbReference type="AlphaFoldDB" id="A0A835KTY7"/>
<accession>A0A835KTY7</accession>
<evidence type="ECO:0000313" key="3">
    <source>
        <dbReference type="Proteomes" id="UP000636709"/>
    </source>
</evidence>
<organism evidence="2 3">
    <name type="scientific">Digitaria exilis</name>
    <dbReference type="NCBI Taxonomy" id="1010633"/>
    <lineage>
        <taxon>Eukaryota</taxon>
        <taxon>Viridiplantae</taxon>
        <taxon>Streptophyta</taxon>
        <taxon>Embryophyta</taxon>
        <taxon>Tracheophyta</taxon>
        <taxon>Spermatophyta</taxon>
        <taxon>Magnoliopsida</taxon>
        <taxon>Liliopsida</taxon>
        <taxon>Poales</taxon>
        <taxon>Poaceae</taxon>
        <taxon>PACMAD clade</taxon>
        <taxon>Panicoideae</taxon>
        <taxon>Panicodae</taxon>
        <taxon>Paniceae</taxon>
        <taxon>Anthephorinae</taxon>
        <taxon>Digitaria</taxon>
    </lineage>
</organism>
<dbReference type="Proteomes" id="UP000636709">
    <property type="component" value="Unassembled WGS sequence"/>
</dbReference>
<proteinExistence type="predicted"/>
<keyword evidence="3" id="KW-1185">Reference proteome</keyword>
<sequence length="41" mass="4412">MLIHGDQPRTTSRVPPATSHATSASSVSSTYNIPPRGWPLH</sequence>
<feature type="region of interest" description="Disordered" evidence="1">
    <location>
        <begin position="1"/>
        <end position="41"/>
    </location>
</feature>
<feature type="compositionally biased region" description="Low complexity" evidence="1">
    <location>
        <begin position="17"/>
        <end position="30"/>
    </location>
</feature>
<evidence type="ECO:0000313" key="2">
    <source>
        <dbReference type="EMBL" id="KAF8765887.1"/>
    </source>
</evidence>
<name>A0A835KTY7_9POAL</name>
<dbReference type="EMBL" id="JACEFO010000542">
    <property type="protein sequence ID" value="KAF8765887.1"/>
    <property type="molecule type" value="Genomic_DNA"/>
</dbReference>
<protein>
    <submittedName>
        <fullName evidence="2">Uncharacterized protein</fullName>
    </submittedName>
</protein>